<keyword evidence="2" id="KW-1185">Reference proteome</keyword>
<reference evidence="1 2" key="1">
    <citation type="submission" date="2020-07" db="EMBL/GenBank/DDBJ databases">
        <title>Sequencing the genomes of 1000 actinobacteria strains.</title>
        <authorList>
            <person name="Klenk H.-P."/>
        </authorList>
    </citation>
    <scope>NUCLEOTIDE SEQUENCE [LARGE SCALE GENOMIC DNA]</scope>
    <source>
        <strain evidence="1 2">DSM 44065</strain>
    </source>
</reference>
<dbReference type="RefSeq" id="WP_179724219.1">
    <property type="nucleotide sequence ID" value="NZ_BAABFH010000001.1"/>
</dbReference>
<name>A0A853AUX9_9PSEU</name>
<comment type="caution">
    <text evidence="1">The sequence shown here is derived from an EMBL/GenBank/DDBJ whole genome shotgun (WGS) entry which is preliminary data.</text>
</comment>
<evidence type="ECO:0000313" key="1">
    <source>
        <dbReference type="EMBL" id="NYI86457.1"/>
    </source>
</evidence>
<proteinExistence type="predicted"/>
<protein>
    <submittedName>
        <fullName evidence="1">Uncharacterized protein</fullName>
    </submittedName>
</protein>
<dbReference type="AlphaFoldDB" id="A0A853AUX9"/>
<dbReference type="EMBL" id="JACCFJ010000001">
    <property type="protein sequence ID" value="NYI86457.1"/>
    <property type="molecule type" value="Genomic_DNA"/>
</dbReference>
<accession>A0A853AUX9</accession>
<gene>
    <name evidence="1" type="ORF">HNR68_005087</name>
</gene>
<dbReference type="Proteomes" id="UP000587002">
    <property type="component" value="Unassembled WGS sequence"/>
</dbReference>
<sequence>MKTFSINATPSNRVAGAIARFRVSPAPFAADMSAAQVDAAHGGEFQPRWFRALPVSAVAPRRSARGRNLDLVI</sequence>
<evidence type="ECO:0000313" key="2">
    <source>
        <dbReference type="Proteomes" id="UP000587002"/>
    </source>
</evidence>
<organism evidence="1 2">
    <name type="scientific">Saccharopolyspora hordei</name>
    <dbReference type="NCBI Taxonomy" id="1838"/>
    <lineage>
        <taxon>Bacteria</taxon>
        <taxon>Bacillati</taxon>
        <taxon>Actinomycetota</taxon>
        <taxon>Actinomycetes</taxon>
        <taxon>Pseudonocardiales</taxon>
        <taxon>Pseudonocardiaceae</taxon>
        <taxon>Saccharopolyspora</taxon>
    </lineage>
</organism>